<organism evidence="6 7">
    <name type="scientific">Daphnia magna</name>
    <dbReference type="NCBI Taxonomy" id="35525"/>
    <lineage>
        <taxon>Eukaryota</taxon>
        <taxon>Metazoa</taxon>
        <taxon>Ecdysozoa</taxon>
        <taxon>Arthropoda</taxon>
        <taxon>Crustacea</taxon>
        <taxon>Branchiopoda</taxon>
        <taxon>Diplostraca</taxon>
        <taxon>Cladocera</taxon>
        <taxon>Anomopoda</taxon>
        <taxon>Daphniidae</taxon>
        <taxon>Daphnia</taxon>
    </lineage>
</organism>
<evidence type="ECO:0000259" key="5">
    <source>
        <dbReference type="SMART" id="SM01361"/>
    </source>
</evidence>
<evidence type="ECO:0000259" key="3">
    <source>
        <dbReference type="SMART" id="SM01359"/>
    </source>
</evidence>
<dbReference type="InterPro" id="IPR011625">
    <property type="entry name" value="A2M_N_BRD"/>
</dbReference>
<dbReference type="GO" id="GO:0004866">
    <property type="term" value="F:endopeptidase inhibitor activity"/>
    <property type="evidence" value="ECO:0007669"/>
    <property type="project" value="InterPro"/>
</dbReference>
<dbReference type="SMART" id="SM01361">
    <property type="entry name" value="A2M_recep"/>
    <property type="match status" value="1"/>
</dbReference>
<dbReference type="Gene3D" id="2.60.120.1540">
    <property type="match status" value="1"/>
</dbReference>
<dbReference type="InterPro" id="IPR013783">
    <property type="entry name" value="Ig-like_fold"/>
</dbReference>
<evidence type="ECO:0000313" key="6">
    <source>
        <dbReference type="EMBL" id="KZS18319.1"/>
    </source>
</evidence>
<dbReference type="Proteomes" id="UP000076858">
    <property type="component" value="Unassembled WGS sequence"/>
</dbReference>
<proteinExistence type="predicted"/>
<dbReference type="SUPFAM" id="SSF49410">
    <property type="entry name" value="Alpha-macroglobulin receptor domain"/>
    <property type="match status" value="1"/>
</dbReference>
<dbReference type="Pfam" id="PF01835">
    <property type="entry name" value="MG2"/>
    <property type="match status" value="1"/>
</dbReference>
<dbReference type="InterPro" id="IPR009048">
    <property type="entry name" value="A-macroglobulin_rcpt-bd"/>
</dbReference>
<comment type="caution">
    <text evidence="2">Lacks conserved residue(s) required for the propagation of feature annotation.</text>
</comment>
<dbReference type="PANTHER" id="PTHR11412:SF146">
    <property type="entry name" value="CD109 ANTIGEN"/>
    <property type="match status" value="1"/>
</dbReference>
<dbReference type="InterPro" id="IPR036055">
    <property type="entry name" value="LDL_receptor-like_sf"/>
</dbReference>
<dbReference type="Gene3D" id="2.60.40.690">
    <property type="entry name" value="Alpha-macroglobulin, receptor-binding domain"/>
    <property type="match status" value="1"/>
</dbReference>
<dbReference type="Gene3D" id="2.60.40.1930">
    <property type="match status" value="2"/>
</dbReference>
<dbReference type="Gene3D" id="2.60.40.2950">
    <property type="match status" value="1"/>
</dbReference>
<dbReference type="EMBL" id="LRGB01000525">
    <property type="protein sequence ID" value="KZS18319.1"/>
    <property type="molecule type" value="Genomic_DNA"/>
</dbReference>
<dbReference type="Gene3D" id="2.60.40.10">
    <property type="entry name" value="Immunoglobulins"/>
    <property type="match status" value="2"/>
</dbReference>
<sequence>LVYLARDGIGDLQERVVSWLNTMRMVDGGFVSIYDSIVAMEALTEYAYRARLRDITDMTIVVEASASRMGKTVRINSDTLAKVHRMDIPNVWGHVNVIGRGAGQAVLQLKVQYGIDWEELNDTPKRRFFDLHVDETYSHFRNKSHVTIEACVRWLALDIGQTSGPATLEVETPSGYGFVQSDANEMVVRNNYTFIRDVFIGRSKIMWMFDRVGQERLCIKFTVHRWFPVANLTLYREAVVYESHKPENFEMFIFNSTPLYVLDICEVCGSFQCPYCPYYSAAPPVTAKFAAFNVIVSLAVSVYFHRLRKFVVTAASILRPNTIYRVHVVVLPGSPDLVFKALITKGNGEHVASDRTNSADAGSSNHLLLKIPPSLSDGDYRLKLEGYDQMHPQEAVIVEESRLVFLSDFLSIVVQSNRKIFCNDMTVRFRVILTQMNLKPYTDPITVSIVDPQGFVMRRWPSRNPTNGVASLTYKLSPNPSVGTWTILVEAMSQIYQHKIQVEHYYIPFFEVIPIGPAFVPESDETYAVEMTISFHQSFVLSGNLTVEVYARPANASAIDLQFVTREHFPWNHDFNYDVNLNDVKNHLGVASLADWVIRVTSILHSHFMGETRDGYVETRIVRSQLKFEFAGAKTAVFKPGMPFEGDVYLMYDDGQPLAPDKLAGATLTLQAVVTSANGQRKMLPEIVVPAKDHDTEPNNLSNEFDDWMEQQMENIHFNAFRQTGVHHFLLSVPKDAETMRITATYKDAQGDRATAELEAVAFYSFDDMYVHVGTSTEYGQLGENAVLHLRSNFAFQVYSYVVSFVVSKGLVIYGGTESHPHPTKLLTFSIPVSGEMAPSFKLIAMVVTPTGELLADSITIPVQSFNRYKVNLTMVETKDHSKETVQLVTRTRPGSFVGVSLLRIMNHIYQADNELTPSRVLGALYKLEPFTKSVHKVTWTDREGLKADRTEYFKGANPGADTKRTMDQAGLLVFTDATVAQYPETVHCDKTNGYDSCMAVGCFHKDQRCDGKSDCIDGSDEDDCKSFTIRYSLNSIIENDFTQVFRMMTAWISGCCDGVVITQDFYDWLDGDWAWFDIPTTDDGIEFNDREVTVTDEIWHLNAFSFHPEFGFSMLEETVVYDGSPPFFFTVESPSSIRRGETLGLRLMAVNLLQEEVTALIVLEASDDYKFVETGPDGEVEHYHPKLDGGERHHMIAVKPEAYWEVYVPIAPQVDQGLIKIKLQTVSQINRQDFEIELEIVPEGATISRHTSLLLDLKNRAHVLRFLDIPVEESPIIPYSKNRRYVFGSPRASVTLCGDVFGPVFPSTPVTTESFLSRSLRGTEANLFNLATTLWSLHYLRLTNQLQSDVLYSGLNDMNVQMAELMRLYHHDGSFRAHTNSKPNVWVTAWVVRILGQSQFQDWENHYYVDRRLLASSVEWIVSHQMSDGSFHEPEDLPFESRHERGNVTHKTTLTAHVLIALMKCSGSLEGSLRVTVATVEANAVNFLERSISHLSDPSEVAIVTYALSMANTPTKEATFYLLHGMRRENGEMVYWSREPVPSNPILYE</sequence>
<dbReference type="PANTHER" id="PTHR11412">
    <property type="entry name" value="MACROGLOBULIN / COMPLEMENT"/>
    <property type="match status" value="1"/>
</dbReference>
<dbReference type="InterPro" id="IPR036595">
    <property type="entry name" value="A-macroglobulin_rcpt-bd_sf"/>
</dbReference>
<evidence type="ECO:0000313" key="7">
    <source>
        <dbReference type="Proteomes" id="UP000076858"/>
    </source>
</evidence>
<dbReference type="Pfam" id="PF07678">
    <property type="entry name" value="TED_complement"/>
    <property type="match status" value="2"/>
</dbReference>
<dbReference type="SUPFAM" id="SSF48239">
    <property type="entry name" value="Terpenoid cyclases/Protein prenyltransferases"/>
    <property type="match status" value="2"/>
</dbReference>
<dbReference type="InterPro" id="IPR011626">
    <property type="entry name" value="Alpha-macroglobulin_TED"/>
</dbReference>
<evidence type="ECO:0000259" key="4">
    <source>
        <dbReference type="SMART" id="SM01360"/>
    </source>
</evidence>
<keyword evidence="7" id="KW-1185">Reference proteome</keyword>
<dbReference type="InterPro" id="IPR001599">
    <property type="entry name" value="Macroglobln_a2"/>
</dbReference>
<gene>
    <name evidence="6" type="ORF">APZ42_015533</name>
</gene>
<dbReference type="SMART" id="SM01360">
    <property type="entry name" value="A2M"/>
    <property type="match status" value="1"/>
</dbReference>
<comment type="caution">
    <text evidence="6">The sequence shown here is derived from an EMBL/GenBank/DDBJ whole genome shotgun (WGS) entry which is preliminary data.</text>
</comment>
<dbReference type="InterPro" id="IPR002172">
    <property type="entry name" value="LDrepeatLR_classA_rpt"/>
</dbReference>
<feature type="non-terminal residue" evidence="6">
    <location>
        <position position="1550"/>
    </location>
</feature>
<dbReference type="Pfam" id="PF00207">
    <property type="entry name" value="A2M"/>
    <property type="match status" value="1"/>
</dbReference>
<dbReference type="STRING" id="35525.A0A162NW58"/>
<dbReference type="SMART" id="SM01359">
    <property type="entry name" value="A2M_N_2"/>
    <property type="match status" value="1"/>
</dbReference>
<reference evidence="6 7" key="1">
    <citation type="submission" date="2016-03" db="EMBL/GenBank/DDBJ databases">
        <title>EvidentialGene: Evidence-directed Construction of Genes on Genomes.</title>
        <authorList>
            <person name="Gilbert D.G."/>
            <person name="Choi J.-H."/>
            <person name="Mockaitis K."/>
            <person name="Colbourne J."/>
            <person name="Pfrender M."/>
        </authorList>
    </citation>
    <scope>NUCLEOTIDE SEQUENCE [LARGE SCALE GENOMIC DNA]</scope>
    <source>
        <strain evidence="6 7">Xinb3</strain>
        <tissue evidence="6">Complete organism</tissue>
    </source>
</reference>
<dbReference type="Pfam" id="PF07677">
    <property type="entry name" value="A2M_recep"/>
    <property type="match status" value="1"/>
</dbReference>
<dbReference type="InterPro" id="IPR002890">
    <property type="entry name" value="MG2"/>
</dbReference>
<feature type="domain" description="Alpha-macroglobulin receptor-binding" evidence="5">
    <location>
        <begin position="163"/>
        <end position="254"/>
    </location>
</feature>
<evidence type="ECO:0000256" key="1">
    <source>
        <dbReference type="ARBA" id="ARBA00023157"/>
    </source>
</evidence>
<dbReference type="CDD" id="cd00112">
    <property type="entry name" value="LDLa"/>
    <property type="match status" value="1"/>
</dbReference>
<dbReference type="GO" id="GO:0005615">
    <property type="term" value="C:extracellular space"/>
    <property type="evidence" value="ECO:0007669"/>
    <property type="project" value="InterPro"/>
</dbReference>
<feature type="disulfide bond" evidence="2">
    <location>
        <begin position="1010"/>
        <end position="1025"/>
    </location>
</feature>
<dbReference type="Gene3D" id="4.10.400.10">
    <property type="entry name" value="Low-density Lipoprotein Receptor"/>
    <property type="match status" value="1"/>
</dbReference>
<evidence type="ECO:0000256" key="2">
    <source>
        <dbReference type="PROSITE-ProRule" id="PRU00124"/>
    </source>
</evidence>
<feature type="domain" description="Alpha-2-macroglobulin bait region" evidence="3">
    <location>
        <begin position="771"/>
        <end position="905"/>
    </location>
</feature>
<dbReference type="InterPro" id="IPR008930">
    <property type="entry name" value="Terpenoid_cyclase/PrenylTrfase"/>
</dbReference>
<dbReference type="Pfam" id="PF07703">
    <property type="entry name" value="A2M_BRD"/>
    <property type="match status" value="1"/>
</dbReference>
<accession>A0A162NW58</accession>
<dbReference type="SUPFAM" id="SSF57424">
    <property type="entry name" value="LDL receptor-like module"/>
    <property type="match status" value="1"/>
</dbReference>
<dbReference type="PROSITE" id="PS50068">
    <property type="entry name" value="LDLRA_2"/>
    <property type="match status" value="1"/>
</dbReference>
<dbReference type="Gene3D" id="1.50.10.20">
    <property type="match status" value="2"/>
</dbReference>
<protein>
    <submittedName>
        <fullName evidence="6">CD109 antigen</fullName>
    </submittedName>
</protein>
<name>A0A162NW58_9CRUS</name>
<dbReference type="InterPro" id="IPR050473">
    <property type="entry name" value="A2M/Complement_sys"/>
</dbReference>
<dbReference type="OrthoDB" id="6359008at2759"/>
<keyword evidence="1 2" id="KW-1015">Disulfide bond</keyword>
<feature type="domain" description="Alpha-2-macroglobulin" evidence="4">
    <location>
        <begin position="1074"/>
        <end position="1164"/>
    </location>
</feature>
<feature type="disulfide bond" evidence="2">
    <location>
        <begin position="998"/>
        <end position="1016"/>
    </location>
</feature>
<feature type="non-terminal residue" evidence="6">
    <location>
        <position position="1"/>
    </location>
</feature>